<dbReference type="PANTHER" id="PTHR13136:SF11">
    <property type="entry name" value="TESTIS-EXPRESSED PROTEIN 30"/>
    <property type="match status" value="1"/>
</dbReference>
<protein>
    <submittedName>
        <fullName evidence="2">Dienelactone hydrolase family protein</fullName>
    </submittedName>
</protein>
<evidence type="ECO:0000313" key="2">
    <source>
        <dbReference type="EMBL" id="MCT9001411.1"/>
    </source>
</evidence>
<dbReference type="PANTHER" id="PTHR13136">
    <property type="entry name" value="TESTIS DEVELOPMENT PROTEIN PRTD"/>
    <property type="match status" value="1"/>
</dbReference>
<comment type="caution">
    <text evidence="2">The sequence shown here is derived from an EMBL/GenBank/DDBJ whole genome shotgun (WGS) entry which is preliminary data.</text>
</comment>
<accession>A0ABT2P9Z8</accession>
<feature type="domain" description="KANL3/Tex30 alpha/beta hydrolase-like" evidence="1">
    <location>
        <begin position="26"/>
        <end position="194"/>
    </location>
</feature>
<sequence>MIGVALPTGTVDVSIVLDAPADPWTALALAHGAGAGMDHPFLQGVAEALAAEGVAVLRFMFPYREAGRRMPGPAAHAVATWAAVMTDLETRVPGVPRFAAGKSYGGRMASMAAAEGVIAPAGLIYLGYPLHAPGKPEAPRAAHLPRISAPQLFLEGTNDPFIQPIAQFEAAVATCQDAGVLWTPGGGHSFEVKGAARAPEAVGAEIAGSLVPWLRAHV</sequence>
<dbReference type="InterPro" id="IPR029058">
    <property type="entry name" value="AB_hydrolase_fold"/>
</dbReference>
<keyword evidence="2" id="KW-0378">Hydrolase</keyword>
<dbReference type="Gene3D" id="3.40.50.1820">
    <property type="entry name" value="alpha/beta hydrolase"/>
    <property type="match status" value="1"/>
</dbReference>
<dbReference type="GO" id="GO:0016787">
    <property type="term" value="F:hydrolase activity"/>
    <property type="evidence" value="ECO:0007669"/>
    <property type="project" value="UniProtKB-KW"/>
</dbReference>
<dbReference type="RefSeq" id="WP_261605951.1">
    <property type="nucleotide sequence ID" value="NZ_JAODOR010000004.1"/>
</dbReference>
<reference evidence="2 3" key="1">
    <citation type="journal article" date="2024" name="Int. J. Syst. Evol. Microbiol.">
        <title>Microbacterium memoriense sp. nov., a member of the Actinomycetota from marine beach sediment of the north coast of Portugal.</title>
        <authorList>
            <person name="Santos J.D.N.D."/>
            <person name="Klimek D."/>
            <person name="Calusinska M."/>
            <person name="Lobo-da-Cunha A."/>
            <person name="Catita J."/>
            <person name="Goncalves H."/>
            <person name="Gonzalez I."/>
            <person name="Lage O.M."/>
        </authorList>
    </citation>
    <scope>NUCLEOTIDE SEQUENCE [LARGE SCALE GENOMIC DNA]</scope>
    <source>
        <strain evidence="2 3">PMIC_1C1B</strain>
    </source>
</reference>
<dbReference type="EMBL" id="JAODOR010000004">
    <property type="protein sequence ID" value="MCT9001411.1"/>
    <property type="molecule type" value="Genomic_DNA"/>
</dbReference>
<evidence type="ECO:0000259" key="1">
    <source>
        <dbReference type="Pfam" id="PF20408"/>
    </source>
</evidence>
<organism evidence="2 3">
    <name type="scientific">Microbacterium memoriense</name>
    <dbReference type="NCBI Taxonomy" id="2978350"/>
    <lineage>
        <taxon>Bacteria</taxon>
        <taxon>Bacillati</taxon>
        <taxon>Actinomycetota</taxon>
        <taxon>Actinomycetes</taxon>
        <taxon>Micrococcales</taxon>
        <taxon>Microbacteriaceae</taxon>
        <taxon>Microbacterium</taxon>
    </lineage>
</organism>
<name>A0ABT2P9Z8_9MICO</name>
<dbReference type="InterPro" id="IPR046879">
    <property type="entry name" value="KANL3/Tex30_Abhydrolase"/>
</dbReference>
<keyword evidence="3" id="KW-1185">Reference proteome</keyword>
<evidence type="ECO:0000313" key="3">
    <source>
        <dbReference type="Proteomes" id="UP001300496"/>
    </source>
</evidence>
<dbReference type="Proteomes" id="UP001300496">
    <property type="component" value="Unassembled WGS sequence"/>
</dbReference>
<dbReference type="SUPFAM" id="SSF53474">
    <property type="entry name" value="alpha/beta-Hydrolases"/>
    <property type="match status" value="1"/>
</dbReference>
<dbReference type="InterPro" id="IPR026555">
    <property type="entry name" value="NSL3/Tex30"/>
</dbReference>
<gene>
    <name evidence="2" type="ORF">N4R40_03380</name>
</gene>
<dbReference type="Pfam" id="PF20408">
    <property type="entry name" value="Abhydrolase_11"/>
    <property type="match status" value="1"/>
</dbReference>
<proteinExistence type="predicted"/>